<dbReference type="Proteomes" id="UP001497480">
    <property type="component" value="Unassembled WGS sequence"/>
</dbReference>
<dbReference type="Gene3D" id="3.30.1370.10">
    <property type="entry name" value="K Homology domain, type 1"/>
    <property type="match status" value="3"/>
</dbReference>
<sequence>MSNSSHRPPESTVTDDDKRRRDAPPPPSDTPVFRILCPSSKSRDLLSSSLAVTGVRIAIDEFTPPPSPDQRVILITSSDDHDIISDASSSSSSSTNAQVALIRVFQRIVDHDDDDGEDDSVVNCTLVTPTYQVGYVLGRGGKTIDKIRHDSGAHVRVLPKDQSSNSHHEFIQITGNFGAVKKALLSVSTCLQDSATARVVDHPPNSSTFRPSGPGVPHGNGPPSQHELYTQRGYAPGPYALDHHPRGYSFPGPEPGHRMFVEEEVVFKLLCQQDKVGSLIGKGGSIVRALQNETGASIQIVDAGPDSEERVVVISARELFDIMSQKGCQTPEQNPSPSQEAIIRVHHRLTEIGFEPSSAAVARLLVRSPQVGCLLGKGGHVISEMRKVTGANIRIFSKEQIKYIPQNEEVVQVMGNLQSVQDALFHITSRIRETVFPMMAIPPNFSGPPPPHLPPPFPEMPPPPLFRPGNHLMSSGHPPPPPPHYAGPPHGIDHSGVPSLPIDHHHQRAFSHGVGHGPPPPSMDRVPYPRGYEDSNSPRSWNPQAHNRMNPGGTADALSLTSRNETPGKNGNLSQNPNSSTVEITIPHMYLTQVCGENSSNLVQIQQISGASVVVHDPKPGATEGLVIVSGAPGQTHFAQCLIHAFILCGQTAA</sequence>
<comment type="caution">
    <text evidence="5">The sequence shown here is derived from an EMBL/GenBank/DDBJ whole genome shotgun (WGS) entry which is preliminary data.</text>
</comment>
<dbReference type="CDD" id="cd22459">
    <property type="entry name" value="KH-I_PEPPER_rpt1_like"/>
    <property type="match status" value="1"/>
</dbReference>
<organism evidence="5 6">
    <name type="scientific">Lupinus luteus</name>
    <name type="common">European yellow lupine</name>
    <dbReference type="NCBI Taxonomy" id="3873"/>
    <lineage>
        <taxon>Eukaryota</taxon>
        <taxon>Viridiplantae</taxon>
        <taxon>Streptophyta</taxon>
        <taxon>Embryophyta</taxon>
        <taxon>Tracheophyta</taxon>
        <taxon>Spermatophyta</taxon>
        <taxon>Magnoliopsida</taxon>
        <taxon>eudicotyledons</taxon>
        <taxon>Gunneridae</taxon>
        <taxon>Pentapetalae</taxon>
        <taxon>rosids</taxon>
        <taxon>fabids</taxon>
        <taxon>Fabales</taxon>
        <taxon>Fabaceae</taxon>
        <taxon>Papilionoideae</taxon>
        <taxon>50 kb inversion clade</taxon>
        <taxon>genistoids sensu lato</taxon>
        <taxon>core genistoids</taxon>
        <taxon>Genisteae</taxon>
        <taxon>Lupinus</taxon>
    </lineage>
</organism>
<evidence type="ECO:0000259" key="4">
    <source>
        <dbReference type="SMART" id="SM00322"/>
    </source>
</evidence>
<feature type="region of interest" description="Disordered" evidence="3">
    <location>
        <begin position="199"/>
        <end position="225"/>
    </location>
</feature>
<protein>
    <recommendedName>
        <fullName evidence="4">K Homology domain-containing protein</fullName>
    </recommendedName>
</protein>
<dbReference type="GO" id="GO:0003723">
    <property type="term" value="F:RNA binding"/>
    <property type="evidence" value="ECO:0007669"/>
    <property type="project" value="UniProtKB-UniRule"/>
</dbReference>
<proteinExistence type="predicted"/>
<evidence type="ECO:0000313" key="6">
    <source>
        <dbReference type="Proteomes" id="UP001497480"/>
    </source>
</evidence>
<feature type="compositionally biased region" description="Polar residues" evidence="3">
    <location>
        <begin position="559"/>
        <end position="578"/>
    </location>
</feature>
<feature type="region of interest" description="Disordered" evidence="3">
    <location>
        <begin position="466"/>
        <end position="578"/>
    </location>
</feature>
<feature type="region of interest" description="Disordered" evidence="3">
    <location>
        <begin position="1"/>
        <end position="35"/>
    </location>
</feature>
<dbReference type="PROSITE" id="PS50084">
    <property type="entry name" value="KH_TYPE_1"/>
    <property type="match status" value="4"/>
</dbReference>
<name>A0AAV1XXD9_LUPLU</name>
<keyword evidence="2" id="KW-0694">RNA-binding</keyword>
<dbReference type="InterPro" id="IPR004087">
    <property type="entry name" value="KH_dom"/>
</dbReference>
<keyword evidence="6" id="KW-1185">Reference proteome</keyword>
<dbReference type="Pfam" id="PF00013">
    <property type="entry name" value="KH_1"/>
    <property type="match status" value="4"/>
</dbReference>
<dbReference type="InterPro" id="IPR036612">
    <property type="entry name" value="KH_dom_type_1_sf"/>
</dbReference>
<evidence type="ECO:0000313" key="5">
    <source>
        <dbReference type="EMBL" id="CAL0325898.1"/>
    </source>
</evidence>
<reference evidence="5 6" key="1">
    <citation type="submission" date="2024-03" db="EMBL/GenBank/DDBJ databases">
        <authorList>
            <person name="Martinez-Hernandez J."/>
        </authorList>
    </citation>
    <scope>NUCLEOTIDE SEQUENCE [LARGE SCALE GENOMIC DNA]</scope>
</reference>
<evidence type="ECO:0000256" key="1">
    <source>
        <dbReference type="ARBA" id="ARBA00022737"/>
    </source>
</evidence>
<evidence type="ECO:0000256" key="3">
    <source>
        <dbReference type="SAM" id="MobiDB-lite"/>
    </source>
</evidence>
<dbReference type="PANTHER" id="PTHR10288">
    <property type="entry name" value="KH DOMAIN CONTAINING RNA BINDING PROTEIN"/>
    <property type="match status" value="1"/>
</dbReference>
<feature type="compositionally biased region" description="Pro residues" evidence="3">
    <location>
        <begin position="477"/>
        <end position="486"/>
    </location>
</feature>
<feature type="domain" description="K Homology" evidence="4">
    <location>
        <begin position="578"/>
        <end position="648"/>
    </location>
</feature>
<keyword evidence="1" id="KW-0677">Repeat</keyword>
<dbReference type="AlphaFoldDB" id="A0AAV1XXD9"/>
<dbReference type="Gene3D" id="3.30.310.210">
    <property type="match status" value="1"/>
</dbReference>
<dbReference type="CDD" id="cd22460">
    <property type="entry name" value="KH-I_PEPPER_rpt2_like"/>
    <property type="match status" value="2"/>
</dbReference>
<dbReference type="SMART" id="SM00322">
    <property type="entry name" value="KH"/>
    <property type="match status" value="4"/>
</dbReference>
<evidence type="ECO:0000256" key="2">
    <source>
        <dbReference type="PROSITE-ProRule" id="PRU00117"/>
    </source>
</evidence>
<feature type="domain" description="K Homology" evidence="4">
    <location>
        <begin position="120"/>
        <end position="192"/>
    </location>
</feature>
<feature type="compositionally biased region" description="Polar residues" evidence="3">
    <location>
        <begin position="534"/>
        <end position="547"/>
    </location>
</feature>
<dbReference type="SUPFAM" id="SSF54791">
    <property type="entry name" value="Eukaryotic type KH-domain (KH-domain type I)"/>
    <property type="match status" value="4"/>
</dbReference>
<feature type="domain" description="K Homology" evidence="4">
    <location>
        <begin position="358"/>
        <end position="432"/>
    </location>
</feature>
<dbReference type="EMBL" id="CAXHTB010000019">
    <property type="protein sequence ID" value="CAL0325898.1"/>
    <property type="molecule type" value="Genomic_DNA"/>
</dbReference>
<dbReference type="InterPro" id="IPR004088">
    <property type="entry name" value="KH_dom_type_1"/>
</dbReference>
<feature type="domain" description="K Homology" evidence="4">
    <location>
        <begin position="263"/>
        <end position="321"/>
    </location>
</feature>
<accession>A0AAV1XXD9</accession>
<gene>
    <name evidence="5" type="ORF">LLUT_LOCUS26958</name>
</gene>